<evidence type="ECO:0000313" key="1">
    <source>
        <dbReference type="EMBL" id="PMM42810.1"/>
    </source>
</evidence>
<protein>
    <submittedName>
        <fullName evidence="1">Uncharacterized protein</fullName>
    </submittedName>
</protein>
<sequence>MNTNRLIQWEDGLYLDGFVVSSDNKVQFLSLWGRDGLIQHFLASLALPSSEGGLRVKTVKLPNNDNITLDFSNAKTLRKQTARLDKYSDVGEWVHLWLMDESLNQPNQQSLTFIHQTPHHWPELWPVVKQLCHLPLLDEWMKPLEALFAEYIESLPSYGVHGTEVSLPIDDIEPLISDAIQTGILPLNLNQ</sequence>
<proteinExistence type="predicted"/>
<dbReference type="Proteomes" id="UP000235533">
    <property type="component" value="Unassembled WGS sequence"/>
</dbReference>
<dbReference type="RefSeq" id="WP_102553339.1">
    <property type="nucleotide sequence ID" value="NZ_MCZF01000268.1"/>
</dbReference>
<dbReference type="EMBL" id="MCZF01000268">
    <property type="protein sequence ID" value="PMM42810.1"/>
    <property type="molecule type" value="Genomic_DNA"/>
</dbReference>
<organism evidence="1 2">
    <name type="scientific">Vibrio splendidus</name>
    <dbReference type="NCBI Taxonomy" id="29497"/>
    <lineage>
        <taxon>Bacteria</taxon>
        <taxon>Pseudomonadati</taxon>
        <taxon>Pseudomonadota</taxon>
        <taxon>Gammaproteobacteria</taxon>
        <taxon>Vibrionales</taxon>
        <taxon>Vibrionaceae</taxon>
        <taxon>Vibrio</taxon>
    </lineage>
</organism>
<comment type="caution">
    <text evidence="1">The sequence shown here is derived from an EMBL/GenBank/DDBJ whole genome shotgun (WGS) entry which is preliminary data.</text>
</comment>
<evidence type="ECO:0000313" key="2">
    <source>
        <dbReference type="Proteomes" id="UP000235533"/>
    </source>
</evidence>
<accession>A0A2N7JMC0</accession>
<name>A0A2N7JMC0_VIBSP</name>
<gene>
    <name evidence="1" type="ORF">BCT54_07735</name>
</gene>
<reference evidence="2" key="1">
    <citation type="submission" date="2016-07" db="EMBL/GenBank/DDBJ databases">
        <title>Nontailed viruses are major unrecognized killers of bacteria in the ocean.</title>
        <authorList>
            <person name="Kauffman K."/>
            <person name="Hussain F."/>
            <person name="Yang J."/>
            <person name="Arevalo P."/>
            <person name="Brown J."/>
            <person name="Cutler M."/>
            <person name="Kelly L."/>
            <person name="Polz M.F."/>
        </authorList>
    </citation>
    <scope>NUCLEOTIDE SEQUENCE [LARGE SCALE GENOMIC DNA]</scope>
    <source>
        <strain evidence="2">10N.261.48.B5</strain>
    </source>
</reference>
<dbReference type="AlphaFoldDB" id="A0A2N7JMC0"/>